<evidence type="ECO:0000313" key="21">
    <source>
        <dbReference type="EMBL" id="KAB0381518.1"/>
    </source>
</evidence>
<evidence type="ECO:0000256" key="15">
    <source>
        <dbReference type="ARBA" id="ARBA00068624"/>
    </source>
</evidence>
<dbReference type="GO" id="GO:0005667">
    <property type="term" value="C:transcription regulator complex"/>
    <property type="evidence" value="ECO:0007669"/>
    <property type="project" value="TreeGrafter"/>
</dbReference>
<keyword evidence="14" id="KW-0469">Meiosis</keyword>
<dbReference type="PROSITE" id="PS51293">
    <property type="entry name" value="SANT"/>
    <property type="match status" value="1"/>
</dbReference>
<evidence type="ECO:0000256" key="17">
    <source>
        <dbReference type="SAM" id="MobiDB-lite"/>
    </source>
</evidence>
<dbReference type="PROSITE" id="PS51156">
    <property type="entry name" value="ELM2"/>
    <property type="match status" value="1"/>
</dbReference>
<feature type="domain" description="SANT" evidence="20">
    <location>
        <begin position="1193"/>
        <end position="1244"/>
    </location>
</feature>
<keyword evidence="8" id="KW-0862">Zinc</keyword>
<feature type="region of interest" description="Disordered" evidence="17">
    <location>
        <begin position="236"/>
        <end position="259"/>
    </location>
</feature>
<dbReference type="InterPro" id="IPR017884">
    <property type="entry name" value="SANT_dom"/>
</dbReference>
<evidence type="ECO:0000256" key="2">
    <source>
        <dbReference type="ARBA" id="ARBA00022473"/>
    </source>
</evidence>
<keyword evidence="12" id="KW-0804">Transcription</keyword>
<keyword evidence="13" id="KW-0539">Nucleus</keyword>
<evidence type="ECO:0000256" key="9">
    <source>
        <dbReference type="ARBA" id="ARBA00022871"/>
    </source>
</evidence>
<feature type="compositionally biased region" description="Polar residues" evidence="17">
    <location>
        <begin position="509"/>
        <end position="520"/>
    </location>
</feature>
<gene>
    <name evidence="21" type="ORF">FD755_003435</name>
</gene>
<evidence type="ECO:0000256" key="3">
    <source>
        <dbReference type="ARBA" id="ARBA00022491"/>
    </source>
</evidence>
<dbReference type="GO" id="GO:0006357">
    <property type="term" value="P:regulation of transcription by RNA polymerase II"/>
    <property type="evidence" value="ECO:0007669"/>
    <property type="project" value="TreeGrafter"/>
</dbReference>
<dbReference type="Pfam" id="PF00096">
    <property type="entry name" value="zf-C2H2"/>
    <property type="match status" value="1"/>
</dbReference>
<accession>A0A5J5MMM5</accession>
<dbReference type="SUPFAM" id="SSF46689">
    <property type="entry name" value="Homeodomain-like"/>
    <property type="match status" value="1"/>
</dbReference>
<feature type="compositionally biased region" description="Low complexity" evidence="17">
    <location>
        <begin position="250"/>
        <end position="259"/>
    </location>
</feature>
<dbReference type="FunFam" id="3.30.160.60:FF:000656">
    <property type="entry name" value="Zinc finger protein 541"/>
    <property type="match status" value="1"/>
</dbReference>
<evidence type="ECO:0000256" key="7">
    <source>
        <dbReference type="ARBA" id="ARBA00022782"/>
    </source>
</evidence>
<dbReference type="InterPro" id="IPR000949">
    <property type="entry name" value="ELM2_dom"/>
</dbReference>
<dbReference type="FunFam" id="1.10.10.60:FF:000251">
    <property type="entry name" value="Zinc finger protein 541"/>
    <property type="match status" value="1"/>
</dbReference>
<dbReference type="GO" id="GO:0008270">
    <property type="term" value="F:zinc ion binding"/>
    <property type="evidence" value="ECO:0007669"/>
    <property type="project" value="UniProtKB-KW"/>
</dbReference>
<evidence type="ECO:0000256" key="10">
    <source>
        <dbReference type="ARBA" id="ARBA00023015"/>
    </source>
</evidence>
<dbReference type="PROSITE" id="PS50157">
    <property type="entry name" value="ZINC_FINGER_C2H2_2"/>
    <property type="match status" value="4"/>
</dbReference>
<evidence type="ECO:0000259" key="20">
    <source>
        <dbReference type="PROSITE" id="PS51293"/>
    </source>
</evidence>
<organism evidence="21 22">
    <name type="scientific">Muntiacus reevesi</name>
    <name type="common">Reeves' muntjac</name>
    <name type="synonym">Cervus reevesi</name>
    <dbReference type="NCBI Taxonomy" id="9886"/>
    <lineage>
        <taxon>Eukaryota</taxon>
        <taxon>Metazoa</taxon>
        <taxon>Chordata</taxon>
        <taxon>Craniata</taxon>
        <taxon>Vertebrata</taxon>
        <taxon>Euteleostomi</taxon>
        <taxon>Mammalia</taxon>
        <taxon>Eutheria</taxon>
        <taxon>Laurasiatheria</taxon>
        <taxon>Artiodactyla</taxon>
        <taxon>Ruminantia</taxon>
        <taxon>Pecora</taxon>
        <taxon>Cervidae</taxon>
        <taxon>Muntiacinae</taxon>
        <taxon>Muntiacus</taxon>
    </lineage>
</organism>
<name>A0A5J5MMM5_MUNRE</name>
<feature type="compositionally biased region" description="Low complexity" evidence="17">
    <location>
        <begin position="423"/>
        <end position="440"/>
    </location>
</feature>
<dbReference type="InterPro" id="IPR013087">
    <property type="entry name" value="Znf_C2H2_type"/>
</dbReference>
<keyword evidence="3" id="KW-0678">Repressor</keyword>
<dbReference type="SMART" id="SM01189">
    <property type="entry name" value="ELM2"/>
    <property type="match status" value="1"/>
</dbReference>
<evidence type="ECO:0000256" key="6">
    <source>
        <dbReference type="ARBA" id="ARBA00022771"/>
    </source>
</evidence>
<dbReference type="SUPFAM" id="SSF57667">
    <property type="entry name" value="beta-beta-alpha zinc fingers"/>
    <property type="match status" value="2"/>
</dbReference>
<evidence type="ECO:0000256" key="13">
    <source>
        <dbReference type="ARBA" id="ARBA00023242"/>
    </source>
</evidence>
<feature type="domain" description="C2H2-type" evidence="18">
    <location>
        <begin position="169"/>
        <end position="196"/>
    </location>
</feature>
<dbReference type="InterPro" id="IPR009057">
    <property type="entry name" value="Homeodomain-like_sf"/>
</dbReference>
<dbReference type="GO" id="GO:0003714">
    <property type="term" value="F:transcription corepressor activity"/>
    <property type="evidence" value="ECO:0007669"/>
    <property type="project" value="TreeGrafter"/>
</dbReference>
<protein>
    <recommendedName>
        <fullName evidence="15">Zinc finger protein 541</fullName>
    </recommendedName>
</protein>
<dbReference type="GO" id="GO:0051321">
    <property type="term" value="P:meiotic cell cycle"/>
    <property type="evidence" value="ECO:0007669"/>
    <property type="project" value="UniProtKB-KW"/>
</dbReference>
<keyword evidence="9" id="KW-0744">Spermatogenesis</keyword>
<proteinExistence type="predicted"/>
<feature type="compositionally biased region" description="Polar residues" evidence="17">
    <location>
        <begin position="558"/>
        <end position="568"/>
    </location>
</feature>
<dbReference type="Pfam" id="PF01448">
    <property type="entry name" value="ELM2"/>
    <property type="match status" value="1"/>
</dbReference>
<dbReference type="SMART" id="SM00355">
    <property type="entry name" value="ZnF_C2H2"/>
    <property type="match status" value="5"/>
</dbReference>
<sequence length="1386" mass="150531">MDQYSLGDEGALPSEMHLSSFPESQVLTCSDALNRDLGPGTRDLLYGGLRGLEQDPSFPAPDAPSEALEDNLDTLSLYSGKGSDSMKLLEEYVDPESQTSLQDLGLGALKVPKEADEGGRATSGSVRKGKRQHSSPQNMLLDCSLCGKVFSSASSLSKHYLTHSQERKHVCKICSKAFKRQDHLTGHMLTHQKTKPFVCIEQGCSKSYCDYRSLRRHYEVQHGLCILKEVPPEEEACGDSPHTHEVAGQPAPSGLRSPGPLLPNRDLLRCLVNSIVHHKIPSPGPAGPVDSGEGRSMACSCPSSSGSSCCGPASAPGTLGPDVLEEPRPPLKEPAADVFTAIHSRAAGSSSPDPAELEPLQLSSSVEGWPEGAPLPSCLPLFRGQTVPTTGSQPSSHSFRWLQNLSGCPKSKGNNSMFVVHQPPSWEGSEPGPGLSSTSPVGEPSAGLGPGPEDVPPFPPMLLDAPGEASGDPRFANASGDDDCWAPKKSKFDCDSSQWPKPGDPGSQDPGSKPSSLSSDATPLFRQLFLKSQESLLSHEQMQVFQMITKSQRIFSRAQVATASSQLPTPDGKQVPLKPLQGPWPQQPLSLMPTVDSLHAGPMNPEPEGSPARRRKYTSTFPREASPGSMSRDAKGGPKVAAAPPALTAPSLDPPGNPDISSLAKQLRSSKGTLDLGDIFSPGGLCQTQLGGDETSGTHLPGKQTQAENGMASGATKAEKGPACSRGGGYRLFSGNSRAQRFSGFRKEKVKMDMCCAASPSQVAMASFSSAGPPADPSRDSKSKMTIFNRIQGGNIYRLSHPMKEENMAGGCHQHSRGPADWAEPRSTYVCKNCSQMFYTEKGLNSHMCFHNDQWPSPRGKQDPQVFGMEFCKPSRQVLRPEGDGQSPLGARKCLDNPATASLGVPVSVPVAPANRPPGSKLRVWGLMWAWWPCQASTAEGCGHTSLWLLPPLLVQGQEKDVDERSSKENGQHRKRKKRPQSKALFAPPPPPKFGQPGPGVCHQSRLRSPVFLVDRLLKGLFQCSPYTPPPMLSPIREGSGLYFNTLCSTSAQASPNRLISTMLNPLDDSFGICVVKDDTKISIEPHINIGSRFQAEIPELQDRSLAGTDEHVASLVWKPWGDVMSNPETQDRVTELCNVACSSVMPGGGTNLELALHCLHEAQGDVQVALETLLLRGPQKPRTHPLANYRYTGSDIWTPMEKRLFKKAFCAHKKDFNLIHKTIQTKTVAQCVEYYYIWKKMIKFDCGRAPGPEKRVRREPDEVDRAEAKVTCSPRERPSHRPTPELKIKTKSYRRESILNSSPSAGPKRSPEAPGSVEGQGAFPCRECERVFDKIKSRNAHMKRHRLQDHVEPIVRVKWPVKPFQLKEEEEEEEELGADIGPLQW</sequence>
<evidence type="ECO:0000256" key="12">
    <source>
        <dbReference type="ARBA" id="ARBA00023163"/>
    </source>
</evidence>
<dbReference type="Pfam" id="PF13912">
    <property type="entry name" value="zf-C2H2_6"/>
    <property type="match status" value="2"/>
</dbReference>
<comment type="subcellular location">
    <subcellularLocation>
        <location evidence="1">Nucleus</location>
    </subcellularLocation>
</comment>
<dbReference type="GO" id="GO:0007283">
    <property type="term" value="P:spermatogenesis"/>
    <property type="evidence" value="ECO:0007669"/>
    <property type="project" value="UniProtKB-KW"/>
</dbReference>
<evidence type="ECO:0000259" key="18">
    <source>
        <dbReference type="PROSITE" id="PS50157"/>
    </source>
</evidence>
<dbReference type="PANTHER" id="PTHR16089">
    <property type="entry name" value="REST COREPRESSOR COREST PROTEIN-RELATED"/>
    <property type="match status" value="1"/>
</dbReference>
<dbReference type="InterPro" id="IPR051066">
    <property type="entry name" value="Trans_reg/Corepressor"/>
</dbReference>
<evidence type="ECO:0000256" key="8">
    <source>
        <dbReference type="ARBA" id="ARBA00022833"/>
    </source>
</evidence>
<keyword evidence="7" id="KW-0221">Differentiation</keyword>
<keyword evidence="5" id="KW-0677">Repeat</keyword>
<feature type="compositionally biased region" description="Basic and acidic residues" evidence="17">
    <location>
        <begin position="1250"/>
        <end position="1298"/>
    </location>
</feature>
<keyword evidence="2" id="KW-0217">Developmental protein</keyword>
<feature type="compositionally biased region" description="Low complexity" evidence="17">
    <location>
        <begin position="637"/>
        <end position="651"/>
    </location>
</feature>
<feature type="domain" description="ELM2" evidence="19">
    <location>
        <begin position="1086"/>
        <end position="1178"/>
    </location>
</feature>
<dbReference type="GO" id="GO:0000118">
    <property type="term" value="C:histone deacetylase complex"/>
    <property type="evidence" value="ECO:0007669"/>
    <property type="project" value="TreeGrafter"/>
</dbReference>
<dbReference type="PANTHER" id="PTHR16089:SF23">
    <property type="entry name" value="ZINC FINGER PROTEIN 541"/>
    <property type="match status" value="1"/>
</dbReference>
<dbReference type="InterPro" id="IPR001005">
    <property type="entry name" value="SANT/Myb"/>
</dbReference>
<keyword evidence="22" id="KW-1185">Reference proteome</keyword>
<reference evidence="21 22" key="1">
    <citation type="submission" date="2019-06" db="EMBL/GenBank/DDBJ databases">
        <title>Discovery of a novel chromosome fission-fusion reversal in muntjac.</title>
        <authorList>
            <person name="Mudd A.B."/>
            <person name="Bredeson J.V."/>
            <person name="Baum R."/>
            <person name="Hockemeyer D."/>
            <person name="Rokhsar D.S."/>
        </authorList>
    </citation>
    <scope>NUCLEOTIDE SEQUENCE [LARGE SCALE GENOMIC DNA]</scope>
    <source>
        <strain evidence="21">UCam_UCB_Mr</strain>
        <tissue evidence="21">Fibroblast cell line</tissue>
    </source>
</reference>
<dbReference type="Gene3D" id="3.30.160.60">
    <property type="entry name" value="Classic Zinc Finger"/>
    <property type="match status" value="3"/>
</dbReference>
<keyword evidence="11" id="KW-0010">Activator</keyword>
<keyword evidence="10" id="KW-0805">Transcription regulation</keyword>
<evidence type="ECO:0000313" key="22">
    <source>
        <dbReference type="Proteomes" id="UP000326062"/>
    </source>
</evidence>
<feature type="region of interest" description="Disordered" evidence="17">
    <location>
        <begin position="1250"/>
        <end position="1321"/>
    </location>
</feature>
<evidence type="ECO:0000256" key="16">
    <source>
        <dbReference type="PROSITE-ProRule" id="PRU00042"/>
    </source>
</evidence>
<keyword evidence="4" id="KW-0479">Metal-binding</keyword>
<evidence type="ECO:0000256" key="5">
    <source>
        <dbReference type="ARBA" id="ARBA00022737"/>
    </source>
</evidence>
<dbReference type="EMBL" id="VCEB01000002">
    <property type="protein sequence ID" value="KAB0381518.1"/>
    <property type="molecule type" value="Genomic_DNA"/>
</dbReference>
<dbReference type="SMART" id="SM00717">
    <property type="entry name" value="SANT"/>
    <property type="match status" value="1"/>
</dbReference>
<feature type="compositionally biased region" description="Basic and acidic residues" evidence="17">
    <location>
        <begin position="958"/>
        <end position="972"/>
    </location>
</feature>
<evidence type="ECO:0000256" key="4">
    <source>
        <dbReference type="ARBA" id="ARBA00022723"/>
    </source>
</evidence>
<feature type="domain" description="C2H2-type" evidence="18">
    <location>
        <begin position="1324"/>
        <end position="1351"/>
    </location>
</feature>
<dbReference type="PROSITE" id="PS00028">
    <property type="entry name" value="ZINC_FINGER_C2H2_1"/>
    <property type="match status" value="5"/>
</dbReference>
<evidence type="ECO:0000259" key="19">
    <source>
        <dbReference type="PROSITE" id="PS51156"/>
    </source>
</evidence>
<feature type="region of interest" description="Disordered" evidence="17">
    <location>
        <begin position="558"/>
        <end position="659"/>
    </location>
</feature>
<evidence type="ECO:0000256" key="11">
    <source>
        <dbReference type="ARBA" id="ARBA00023159"/>
    </source>
</evidence>
<dbReference type="Gene3D" id="1.10.10.60">
    <property type="entry name" value="Homeodomain-like"/>
    <property type="match status" value="1"/>
</dbReference>
<dbReference type="InterPro" id="IPR036236">
    <property type="entry name" value="Znf_C2H2_sf"/>
</dbReference>
<feature type="domain" description="C2H2-type" evidence="18">
    <location>
        <begin position="829"/>
        <end position="856"/>
    </location>
</feature>
<feature type="region of interest" description="Disordered" evidence="17">
    <location>
        <begin position="958"/>
        <end position="1002"/>
    </location>
</feature>
<feature type="region of interest" description="Disordered" evidence="17">
    <location>
        <begin position="413"/>
        <end position="520"/>
    </location>
</feature>
<dbReference type="Proteomes" id="UP000326062">
    <property type="component" value="Chromosome 2"/>
</dbReference>
<keyword evidence="6 16" id="KW-0863">Zinc-finger</keyword>
<dbReference type="GO" id="GO:0030154">
    <property type="term" value="P:cell differentiation"/>
    <property type="evidence" value="ECO:0007669"/>
    <property type="project" value="UniProtKB-KW"/>
</dbReference>
<feature type="domain" description="C2H2-type" evidence="18">
    <location>
        <begin position="141"/>
        <end position="168"/>
    </location>
</feature>
<dbReference type="FunFam" id="3.30.160.60:FF:004357">
    <property type="match status" value="1"/>
</dbReference>
<evidence type="ECO:0000256" key="1">
    <source>
        <dbReference type="ARBA" id="ARBA00004123"/>
    </source>
</evidence>
<feature type="region of interest" description="Disordered" evidence="17">
    <location>
        <begin position="47"/>
        <end position="67"/>
    </location>
</feature>
<feature type="region of interest" description="Disordered" evidence="17">
    <location>
        <begin position="110"/>
        <end position="135"/>
    </location>
</feature>
<comment type="caution">
    <text evidence="21">The sequence shown here is derived from an EMBL/GenBank/DDBJ whole genome shotgun (WGS) entry which is preliminary data.</text>
</comment>
<evidence type="ECO:0000256" key="14">
    <source>
        <dbReference type="ARBA" id="ARBA00023254"/>
    </source>
</evidence>